<dbReference type="NCBIfam" id="TIGR01972">
    <property type="entry name" value="NDH_I_M"/>
    <property type="match status" value="1"/>
</dbReference>
<evidence type="ECO:0000256" key="7">
    <source>
        <dbReference type="ARBA" id="ARBA00031584"/>
    </source>
</evidence>
<dbReference type="GO" id="GO:0016020">
    <property type="term" value="C:membrane"/>
    <property type="evidence" value="ECO:0007669"/>
    <property type="project" value="UniProtKB-SubCell"/>
</dbReference>
<dbReference type="InterPro" id="IPR003918">
    <property type="entry name" value="NADH_UbQ_OxRdtase"/>
</dbReference>
<feature type="transmembrane region" description="Helical" evidence="10">
    <location>
        <begin position="300"/>
        <end position="323"/>
    </location>
</feature>
<dbReference type="InterPro" id="IPR001750">
    <property type="entry name" value="ND/Mrp_TM"/>
</dbReference>
<evidence type="ECO:0000256" key="8">
    <source>
        <dbReference type="ARBA" id="ARBA00032798"/>
    </source>
</evidence>
<feature type="transmembrane region" description="Helical" evidence="10">
    <location>
        <begin position="404"/>
        <end position="430"/>
    </location>
</feature>
<dbReference type="GO" id="GO:0008137">
    <property type="term" value="F:NADH dehydrogenase (ubiquinone) activity"/>
    <property type="evidence" value="ECO:0007669"/>
    <property type="project" value="InterPro"/>
</dbReference>
<protein>
    <recommendedName>
        <fullName evidence="3">NADH-quinone oxidoreductase subunit M</fullName>
    </recommendedName>
    <alternativeName>
        <fullName evidence="7">NADH dehydrogenase I subunit M</fullName>
    </alternativeName>
    <alternativeName>
        <fullName evidence="8">NDH-1 subunit M</fullName>
    </alternativeName>
</protein>
<dbReference type="InterPro" id="IPR010227">
    <property type="entry name" value="NADH_Q_OxRdtase_chainM/4"/>
</dbReference>
<evidence type="ECO:0000313" key="12">
    <source>
        <dbReference type="EMBL" id="SIN61180.1"/>
    </source>
</evidence>
<comment type="subcellular location">
    <subcellularLocation>
        <location evidence="1">Endomembrane system</location>
        <topology evidence="1">Multi-pass membrane protein</topology>
    </subcellularLocation>
    <subcellularLocation>
        <location evidence="9">Membrane</location>
        <topology evidence="9">Multi-pass membrane protein</topology>
    </subcellularLocation>
</comment>
<evidence type="ECO:0000313" key="13">
    <source>
        <dbReference type="Proteomes" id="UP000185024"/>
    </source>
</evidence>
<evidence type="ECO:0000256" key="10">
    <source>
        <dbReference type="SAM" id="Phobius"/>
    </source>
</evidence>
<feature type="transmembrane region" description="Helical" evidence="10">
    <location>
        <begin position="81"/>
        <end position="100"/>
    </location>
</feature>
<feature type="transmembrane region" description="Helical" evidence="10">
    <location>
        <begin position="107"/>
        <end position="125"/>
    </location>
</feature>
<feature type="transmembrane region" description="Helical" evidence="10">
    <location>
        <begin position="274"/>
        <end position="293"/>
    </location>
</feature>
<dbReference type="PANTHER" id="PTHR43507">
    <property type="entry name" value="NADH-UBIQUINONE OXIDOREDUCTASE CHAIN 4"/>
    <property type="match status" value="1"/>
</dbReference>
<feature type="domain" description="NADH:quinone oxidoreductase/Mrp antiporter transmembrane" evidence="11">
    <location>
        <begin position="129"/>
        <end position="421"/>
    </location>
</feature>
<proteinExistence type="inferred from homology"/>
<name>A0A1N6I7D1_9GAMM</name>
<feature type="transmembrane region" description="Helical" evidence="10">
    <location>
        <begin position="205"/>
        <end position="230"/>
    </location>
</feature>
<evidence type="ECO:0000256" key="1">
    <source>
        <dbReference type="ARBA" id="ARBA00004127"/>
    </source>
</evidence>
<reference evidence="12 13" key="1">
    <citation type="submission" date="2016-11" db="EMBL/GenBank/DDBJ databases">
        <authorList>
            <person name="Jaros S."/>
            <person name="Januszkiewicz K."/>
            <person name="Wedrychowicz H."/>
        </authorList>
    </citation>
    <scope>NUCLEOTIDE SEQUENCE [LARGE SCALE GENOMIC DNA]</scope>
    <source>
        <strain evidence="12 13">ACAM 239</strain>
    </source>
</reference>
<dbReference type="PANTHER" id="PTHR43507:SF1">
    <property type="entry name" value="NADH-UBIQUINONE OXIDOREDUCTASE CHAIN 4"/>
    <property type="match status" value="1"/>
</dbReference>
<dbReference type="AlphaFoldDB" id="A0A1N6I7D1"/>
<dbReference type="GO" id="GO:0048039">
    <property type="term" value="F:ubiquinone binding"/>
    <property type="evidence" value="ECO:0007669"/>
    <property type="project" value="TreeGrafter"/>
</dbReference>
<evidence type="ECO:0000256" key="6">
    <source>
        <dbReference type="ARBA" id="ARBA00023136"/>
    </source>
</evidence>
<evidence type="ECO:0000256" key="5">
    <source>
        <dbReference type="ARBA" id="ARBA00022989"/>
    </source>
</evidence>
<feature type="transmembrane region" description="Helical" evidence="10">
    <location>
        <begin position="30"/>
        <end position="50"/>
    </location>
</feature>
<feature type="transmembrane region" description="Helical" evidence="10">
    <location>
        <begin position="6"/>
        <end position="23"/>
    </location>
</feature>
<keyword evidence="5 10" id="KW-1133">Transmembrane helix</keyword>
<feature type="transmembrane region" description="Helical" evidence="10">
    <location>
        <begin position="456"/>
        <end position="477"/>
    </location>
</feature>
<dbReference type="RefSeq" id="WP_062372451.1">
    <property type="nucleotide sequence ID" value="NZ_BJOI01000010.1"/>
</dbReference>
<dbReference type="GO" id="GO:0012505">
    <property type="term" value="C:endomembrane system"/>
    <property type="evidence" value="ECO:0007669"/>
    <property type="project" value="UniProtKB-SubCell"/>
</dbReference>
<feature type="transmembrane region" description="Helical" evidence="10">
    <location>
        <begin position="131"/>
        <end position="151"/>
    </location>
</feature>
<sequence length="489" mass="52158">MLPLVSLTLFLPLVGAVLILCLPKPTARTVHSIAIASAALTLVGALAMWLQGVSGDGFSQVEELVWMPAIGAAYRVGVDGISLPLVLLSAVLFLVSLIYASSLRDRPRAYVALILLLETAAIGTFTALDGILFYVFFEVSLVSMYFMIAGWGHEDRQRAALMFFIYTLLGSLPLLLAILGLYLGSPDPTFDMRAWIANPPLEGAAAMWALIAMLITFAVKIPAIPLHTWLPAAHVQAPTVGSVILAGIMLKFGTYGLVRFALQMTPDALRDAGIVVLFFGVVSAIYGAFAALAQTDLKRLVAYTSINHMGYVIVGVAVAALTLDPSVRAVALDGAVLQMFSHGLVTGALFFLVGMIQERAHTREMGEFGGLLKTVPLLGWSFVLAAFASLGLPGLAHFPAEFQIFLATLGTTPIAVVVILGIAIIAGTFLKALRETFLGEPRDRWNKMPDLSPREILAVAPLLVLTVATGVAPSWVLDVIHRTTSALVL</sequence>
<keyword evidence="6 10" id="KW-0472">Membrane</keyword>
<evidence type="ECO:0000256" key="9">
    <source>
        <dbReference type="RuleBase" id="RU000320"/>
    </source>
</evidence>
<feature type="transmembrane region" description="Helical" evidence="10">
    <location>
        <begin position="242"/>
        <end position="262"/>
    </location>
</feature>
<feature type="transmembrane region" description="Helical" evidence="10">
    <location>
        <begin position="163"/>
        <end position="185"/>
    </location>
</feature>
<feature type="transmembrane region" description="Helical" evidence="10">
    <location>
        <begin position="377"/>
        <end position="398"/>
    </location>
</feature>
<dbReference type="Pfam" id="PF00361">
    <property type="entry name" value="Proton_antipo_M"/>
    <property type="match status" value="1"/>
</dbReference>
<evidence type="ECO:0000256" key="2">
    <source>
        <dbReference type="ARBA" id="ARBA00009025"/>
    </source>
</evidence>
<gene>
    <name evidence="12" type="ORF">SAMN05878438_0430</name>
</gene>
<dbReference type="GO" id="GO:0003954">
    <property type="term" value="F:NADH dehydrogenase activity"/>
    <property type="evidence" value="ECO:0007669"/>
    <property type="project" value="TreeGrafter"/>
</dbReference>
<dbReference type="GeneID" id="97276101"/>
<keyword evidence="4 9" id="KW-0812">Transmembrane</keyword>
<organism evidence="12 13">
    <name type="scientific">Vreelandella aquamarina</name>
    <dbReference type="NCBI Taxonomy" id="77097"/>
    <lineage>
        <taxon>Bacteria</taxon>
        <taxon>Pseudomonadati</taxon>
        <taxon>Pseudomonadota</taxon>
        <taxon>Gammaproteobacteria</taxon>
        <taxon>Oceanospirillales</taxon>
        <taxon>Halomonadaceae</taxon>
        <taxon>Vreelandella</taxon>
    </lineage>
</organism>
<dbReference type="EMBL" id="FSQX01000001">
    <property type="protein sequence ID" value="SIN61180.1"/>
    <property type="molecule type" value="Genomic_DNA"/>
</dbReference>
<accession>A0A1N6I7D1</accession>
<dbReference type="GO" id="GO:0042773">
    <property type="term" value="P:ATP synthesis coupled electron transport"/>
    <property type="evidence" value="ECO:0007669"/>
    <property type="project" value="InterPro"/>
</dbReference>
<dbReference type="Proteomes" id="UP000185024">
    <property type="component" value="Unassembled WGS sequence"/>
</dbReference>
<evidence type="ECO:0000259" key="11">
    <source>
        <dbReference type="Pfam" id="PF00361"/>
    </source>
</evidence>
<dbReference type="PRINTS" id="PR01437">
    <property type="entry name" value="NUOXDRDTASE4"/>
</dbReference>
<evidence type="ECO:0000256" key="4">
    <source>
        <dbReference type="ARBA" id="ARBA00022692"/>
    </source>
</evidence>
<dbReference type="GO" id="GO:0015990">
    <property type="term" value="P:electron transport coupled proton transport"/>
    <property type="evidence" value="ECO:0007669"/>
    <property type="project" value="TreeGrafter"/>
</dbReference>
<comment type="similarity">
    <text evidence="2">Belongs to the complex I subunit 4 family.</text>
</comment>
<feature type="transmembrane region" description="Helical" evidence="10">
    <location>
        <begin position="335"/>
        <end position="356"/>
    </location>
</feature>
<evidence type="ECO:0000256" key="3">
    <source>
        <dbReference type="ARBA" id="ARBA00019906"/>
    </source>
</evidence>